<evidence type="ECO:0000313" key="4">
    <source>
        <dbReference type="EMBL" id="HGB35947.1"/>
    </source>
</evidence>
<dbReference type="CDD" id="cd01451">
    <property type="entry name" value="vWA_Magnesium_chelatase"/>
    <property type="match status" value="1"/>
</dbReference>
<feature type="region of interest" description="Disordered" evidence="2">
    <location>
        <begin position="279"/>
        <end position="340"/>
    </location>
</feature>
<dbReference type="InterPro" id="IPR052989">
    <property type="entry name" value="Mg-chelatase_DI-like"/>
</dbReference>
<evidence type="ECO:0000259" key="3">
    <source>
        <dbReference type="PROSITE" id="PS50234"/>
    </source>
</evidence>
<dbReference type="SUPFAM" id="SSF53300">
    <property type="entry name" value="vWA-like"/>
    <property type="match status" value="1"/>
</dbReference>
<dbReference type="AlphaFoldDB" id="A0A7V3KNF0"/>
<feature type="compositionally biased region" description="Basic and acidic residues" evidence="2">
    <location>
        <begin position="320"/>
        <end position="340"/>
    </location>
</feature>
<dbReference type="SUPFAM" id="SSF52540">
    <property type="entry name" value="P-loop containing nucleoside triphosphate hydrolases"/>
    <property type="match status" value="1"/>
</dbReference>
<dbReference type="Gene3D" id="3.40.50.300">
    <property type="entry name" value="P-loop containing nucleotide triphosphate hydrolases"/>
    <property type="match status" value="1"/>
</dbReference>
<proteinExistence type="inferred from homology"/>
<dbReference type="Pfam" id="PF07728">
    <property type="entry name" value="AAA_5"/>
    <property type="match status" value="1"/>
</dbReference>
<dbReference type="PANTHER" id="PTHR35023:SF1">
    <property type="entry name" value="MG-PROTOPORPHYRIN IX CHELATASE"/>
    <property type="match status" value="1"/>
</dbReference>
<dbReference type="InterPro" id="IPR041628">
    <property type="entry name" value="ChlI/MoxR_AAA_lid"/>
</dbReference>
<dbReference type="InterPro" id="IPR036465">
    <property type="entry name" value="vWFA_dom_sf"/>
</dbReference>
<dbReference type="InterPro" id="IPR003593">
    <property type="entry name" value="AAA+_ATPase"/>
</dbReference>
<dbReference type="InterPro" id="IPR027417">
    <property type="entry name" value="P-loop_NTPase"/>
</dbReference>
<comment type="caution">
    <text evidence="4">The sequence shown here is derived from an EMBL/GenBank/DDBJ whole genome shotgun (WGS) entry which is preliminary data.</text>
</comment>
<reference evidence="4" key="1">
    <citation type="journal article" date="2020" name="mSystems">
        <title>Genome- and Community-Level Interaction Insights into Carbon Utilization and Element Cycling Functions of Hydrothermarchaeota in Hydrothermal Sediment.</title>
        <authorList>
            <person name="Zhou Z."/>
            <person name="Liu Y."/>
            <person name="Xu W."/>
            <person name="Pan J."/>
            <person name="Luo Z.H."/>
            <person name="Li M."/>
        </authorList>
    </citation>
    <scope>NUCLEOTIDE SEQUENCE [LARGE SCALE GENOMIC DNA]</scope>
    <source>
        <strain evidence="4">SpSt-754</strain>
    </source>
</reference>
<dbReference type="PROSITE" id="PS50234">
    <property type="entry name" value="VWFA"/>
    <property type="match status" value="1"/>
</dbReference>
<dbReference type="GO" id="GO:0005524">
    <property type="term" value="F:ATP binding"/>
    <property type="evidence" value="ECO:0007669"/>
    <property type="project" value="InterPro"/>
</dbReference>
<evidence type="ECO:0000256" key="2">
    <source>
        <dbReference type="SAM" id="MobiDB-lite"/>
    </source>
</evidence>
<dbReference type="Pfam" id="PF13519">
    <property type="entry name" value="VWA_2"/>
    <property type="match status" value="1"/>
</dbReference>
<dbReference type="PANTHER" id="PTHR35023">
    <property type="entry name" value="CHELATASE-RELATED"/>
    <property type="match status" value="1"/>
</dbReference>
<dbReference type="SMART" id="SM00327">
    <property type="entry name" value="VWA"/>
    <property type="match status" value="1"/>
</dbReference>
<sequence>MITFSDFVGHEEAKLALILNAIDIHCGGVVFIGEKGSGKSTLARLFKDLIPEDTPFIELPLNLTEDRLLGSIDIEKTIKFNQRIFQPGILSKANGGVIYIDDINLLPLETATLVFEAQERGEILIEREGFTLRQPVRFIVIASMNPEEGNISPHLLDRFGMGVIWQGLKDKLQRIEVIKKVAFGGLQPNIPSKYSALRLKEKISLARLCLENIVIPSAIKEYISQLCLAKNISGHRGDIYLTYAARAYAAYCEHNEVSKEHVDKVAPLVLTHRQRMLQEMEQKEDSHKSPYKNPPGNQEREQNNPDSGEDSKSGAGAVQEKTHKTEENDGGDDHHHWVESNPKEEIFEIGTTFKIKRMVFKKDRIDRNTSGRRTKTRVKDRGGKYIKSKFKRNNDIAIDATIRACAPFQSLRGRKDRLLIYEEDLRFKQRQRKMSHLVIFVVDGSGSMAAQKRMIETKGAILSLLMDCYQKRDQVSLVVFRKEKAELVLPPTRSIEFSLKKLKDMPVGGKTPLSSGLLEAYKLIKRVARKSPETRFILLLITDGRANQTILEMPVWEEIERVVGLFNDLPFTDFIVIDTENKKGYMKTDLALKIALLLRASYYTVENIKSEFITELVQIHRRENFKDQVYWGGK</sequence>
<name>A0A7V3KNF0_UNCW3</name>
<protein>
    <submittedName>
        <fullName evidence="4">VWA domain-containing protein</fullName>
    </submittedName>
</protein>
<dbReference type="Gene3D" id="1.10.8.80">
    <property type="entry name" value="Magnesium chelatase subunit I, C-Terminal domain"/>
    <property type="match status" value="1"/>
</dbReference>
<accession>A0A7V3KNF0</accession>
<dbReference type="InterPro" id="IPR041702">
    <property type="entry name" value="BchD/ChlD_VWA"/>
</dbReference>
<dbReference type="EMBL" id="DTGD01000130">
    <property type="protein sequence ID" value="HGB35947.1"/>
    <property type="molecule type" value="Genomic_DNA"/>
</dbReference>
<feature type="compositionally biased region" description="Basic and acidic residues" evidence="2">
    <location>
        <begin position="279"/>
        <end position="288"/>
    </location>
</feature>
<comment type="similarity">
    <text evidence="1">Belongs to the Mg-chelatase subunits D/I family.</text>
</comment>
<dbReference type="CDD" id="cd00009">
    <property type="entry name" value="AAA"/>
    <property type="match status" value="1"/>
</dbReference>
<feature type="domain" description="VWFA" evidence="3">
    <location>
        <begin position="437"/>
        <end position="629"/>
    </location>
</feature>
<dbReference type="GO" id="GO:0016887">
    <property type="term" value="F:ATP hydrolysis activity"/>
    <property type="evidence" value="ECO:0007669"/>
    <property type="project" value="InterPro"/>
</dbReference>
<dbReference type="SMART" id="SM00382">
    <property type="entry name" value="AAA"/>
    <property type="match status" value="1"/>
</dbReference>
<gene>
    <name evidence="4" type="ORF">ENV38_03480</name>
</gene>
<dbReference type="InterPro" id="IPR011704">
    <property type="entry name" value="ATPase_dyneun-rel_AAA"/>
</dbReference>
<organism evidence="4">
    <name type="scientific">candidate division WOR-3 bacterium</name>
    <dbReference type="NCBI Taxonomy" id="2052148"/>
    <lineage>
        <taxon>Bacteria</taxon>
        <taxon>Bacteria division WOR-3</taxon>
    </lineage>
</organism>
<dbReference type="Pfam" id="PF17863">
    <property type="entry name" value="AAA_lid_2"/>
    <property type="match status" value="1"/>
</dbReference>
<evidence type="ECO:0000256" key="1">
    <source>
        <dbReference type="ARBA" id="ARBA00005799"/>
    </source>
</evidence>
<dbReference type="InterPro" id="IPR002035">
    <property type="entry name" value="VWF_A"/>
</dbReference>
<dbReference type="Gene3D" id="3.40.50.410">
    <property type="entry name" value="von Willebrand factor, type A domain"/>
    <property type="match status" value="1"/>
</dbReference>